<evidence type="ECO:0000313" key="2">
    <source>
        <dbReference type="Proteomes" id="UP000655094"/>
    </source>
</evidence>
<gene>
    <name evidence="1" type="ORF">KPZU09_06140</name>
</gene>
<proteinExistence type="predicted"/>
<reference evidence="1" key="1">
    <citation type="submission" date="2020-10" db="EMBL/GenBank/DDBJ databases">
        <title>Genome Sequence of ESBL Producing Zambian Clinical Strains.</title>
        <authorList>
            <person name="Shawa M."/>
            <person name="Furuta Y."/>
            <person name="Simbotwe M."/>
            <person name="Mulenga E."/>
            <person name="Mubanga M."/>
            <person name="Mulenga G."/>
            <person name="Kaile C."/>
            <person name="Zorigt T."/>
            <person name="Hang'ombe B."/>
            <person name="Higashi H."/>
        </authorList>
    </citation>
    <scope>NUCLEOTIDE SEQUENCE</scope>
    <source>
        <strain evidence="1">Zam_UTH_09</strain>
    </source>
</reference>
<sequence>MRSACSPRIFTFSPRIHAAAAGAGLQRHAPAAAAALPRFQSKEGKGDIGEFVIHHRAGDAGRQVFRLIPELLRA</sequence>
<organism evidence="1 2">
    <name type="scientific">Klebsiella pneumoniae</name>
    <dbReference type="NCBI Taxonomy" id="573"/>
    <lineage>
        <taxon>Bacteria</taxon>
        <taxon>Pseudomonadati</taxon>
        <taxon>Pseudomonadota</taxon>
        <taxon>Gammaproteobacteria</taxon>
        <taxon>Enterobacterales</taxon>
        <taxon>Enterobacteriaceae</taxon>
        <taxon>Klebsiella/Raoultella group</taxon>
        <taxon>Klebsiella</taxon>
        <taxon>Klebsiella pneumoniae complex</taxon>
    </lineage>
</organism>
<dbReference type="Proteomes" id="UP000655094">
    <property type="component" value="Unassembled WGS sequence"/>
</dbReference>
<dbReference type="EMBL" id="BNFF01000001">
    <property type="protein sequence ID" value="GHK50878.1"/>
    <property type="molecule type" value="Genomic_DNA"/>
</dbReference>
<protein>
    <submittedName>
        <fullName evidence="1">Uncharacterized protein</fullName>
    </submittedName>
</protein>
<comment type="caution">
    <text evidence="1">The sequence shown here is derived from an EMBL/GenBank/DDBJ whole genome shotgun (WGS) entry which is preliminary data.</text>
</comment>
<dbReference type="AlphaFoldDB" id="A0A919LPT2"/>
<evidence type="ECO:0000313" key="1">
    <source>
        <dbReference type="EMBL" id="GHK50878.1"/>
    </source>
</evidence>
<accession>A0A919LPT2</accession>
<name>A0A919LPT2_KLEPN</name>